<keyword evidence="2" id="KW-1185">Reference proteome</keyword>
<comment type="caution">
    <text evidence="1">The sequence shown here is derived from an EMBL/GenBank/DDBJ whole genome shotgun (WGS) entry which is preliminary data.</text>
</comment>
<dbReference type="Proteomes" id="UP001596292">
    <property type="component" value="Unassembled WGS sequence"/>
</dbReference>
<dbReference type="RefSeq" id="WP_378970641.1">
    <property type="nucleotide sequence ID" value="NZ_JBHSWN010000001.1"/>
</dbReference>
<evidence type="ECO:0000313" key="1">
    <source>
        <dbReference type="EMBL" id="MFC6790632.1"/>
    </source>
</evidence>
<proteinExistence type="predicted"/>
<dbReference type="EMBL" id="JBHSWN010000001">
    <property type="protein sequence ID" value="MFC6790632.1"/>
    <property type="molecule type" value="Genomic_DNA"/>
</dbReference>
<sequence length="233" mass="26672">MIHYHGTPITPVAALYQLAGRHFCVSHARPEQVARVHEVGQSVMLDNGAFSKWKRGADTDWPAFYRWCERWLGFPTTWAVIPDVIDGGSQLQDALVREWPFGHRGAPVWHMDEPLSRLLRLCQEWPRVCIGSTAEFAKVLSDAWRRRMDECWNALARAHRLLPWIHMLRGLQCAGLQWPFASVDSTNIAQNHWRPENTPRSLADRWDALQTPGAWVIRPEQMELGAALPLAAE</sequence>
<protein>
    <submittedName>
        <fullName evidence="1">Uncharacterized protein</fullName>
    </submittedName>
</protein>
<evidence type="ECO:0000313" key="2">
    <source>
        <dbReference type="Proteomes" id="UP001596292"/>
    </source>
</evidence>
<gene>
    <name evidence="1" type="ORF">ACFQE0_14045</name>
</gene>
<accession>A0ABW2BL66</accession>
<reference evidence="2" key="1">
    <citation type="journal article" date="2019" name="Int. J. Syst. Evol. Microbiol.">
        <title>The Global Catalogue of Microorganisms (GCM) 10K type strain sequencing project: providing services to taxonomists for standard genome sequencing and annotation.</title>
        <authorList>
            <consortium name="The Broad Institute Genomics Platform"/>
            <consortium name="The Broad Institute Genome Sequencing Center for Infectious Disease"/>
            <person name="Wu L."/>
            <person name="Ma J."/>
        </authorList>
    </citation>
    <scope>NUCLEOTIDE SEQUENCE [LARGE SCALE GENOMIC DNA]</scope>
    <source>
        <strain evidence="2">CCUG 48316</strain>
    </source>
</reference>
<organism evidence="1 2">
    <name type="scientific">Methylobacterium komagatae</name>
    <dbReference type="NCBI Taxonomy" id="374425"/>
    <lineage>
        <taxon>Bacteria</taxon>
        <taxon>Pseudomonadati</taxon>
        <taxon>Pseudomonadota</taxon>
        <taxon>Alphaproteobacteria</taxon>
        <taxon>Hyphomicrobiales</taxon>
        <taxon>Methylobacteriaceae</taxon>
        <taxon>Methylobacterium</taxon>
    </lineage>
</organism>
<name>A0ABW2BL66_9HYPH</name>